<gene>
    <name evidence="6" type="primary">mgrA</name>
    <name evidence="6" type="ORF">GCM10009817_16740</name>
</gene>
<dbReference type="InterPro" id="IPR036812">
    <property type="entry name" value="NAD(P)_OxRdtase_dom_sf"/>
</dbReference>
<protein>
    <submittedName>
        <fullName evidence="6">L-glyceraldehyde 3-phosphate reductase</fullName>
    </submittedName>
</protein>
<keyword evidence="3" id="KW-0560">Oxidoreductase</keyword>
<feature type="region of interest" description="Disordered" evidence="4">
    <location>
        <begin position="1"/>
        <end position="24"/>
    </location>
</feature>
<organism evidence="6 7">
    <name type="scientific">Terrabacter lapilli</name>
    <dbReference type="NCBI Taxonomy" id="436231"/>
    <lineage>
        <taxon>Bacteria</taxon>
        <taxon>Bacillati</taxon>
        <taxon>Actinomycetota</taxon>
        <taxon>Actinomycetes</taxon>
        <taxon>Micrococcales</taxon>
        <taxon>Intrasporangiaceae</taxon>
        <taxon>Terrabacter</taxon>
    </lineage>
</organism>
<dbReference type="InterPro" id="IPR005399">
    <property type="entry name" value="K_chnl_volt-dep_bsu_KCNAB-rel"/>
</dbReference>
<sequence length="373" mass="40851">MTPGPDTGPDTGAPVGLAPGTGKTVGMTLHADDYQASRSRYDSMTYRRTGRSGLDLPAVSLGLWHNFGDDVPLDRQRATLRRAFDLGVTHFDLANNYGPPYGSAERNFGAIYAQDFKPYRDELILSTKAGYDMWPGPYGQGGGSRKYVLASLDQSLKRMGVDYVDIFYSHRFDETTPLEETMGALDTAVRSGRALYAGISSYSGPRTREAVEILRSMGTPLLIHQPSYSMLNRWVEEDLLDVLGEEGVGCIAFSPLAQGMLTDKYLDGIPEGSRASQGKSLSTDLLTEQNLKHIRALNEMAKERGQSLAQMALAWVLRDSRVTSVLIGASSVGQLEDSLGSLDRLDFTDEELEKIDEYAVEGGINLWKTSSAH</sequence>
<evidence type="ECO:0000313" key="6">
    <source>
        <dbReference type="EMBL" id="GAA1977049.1"/>
    </source>
</evidence>
<dbReference type="PANTHER" id="PTHR43150:SF4">
    <property type="entry name" value="L-GLYCERALDEHYDE 3-PHOSPHATE REDUCTASE"/>
    <property type="match status" value="1"/>
</dbReference>
<comment type="caution">
    <text evidence="6">The sequence shown here is derived from an EMBL/GenBank/DDBJ whole genome shotgun (WGS) entry which is preliminary data.</text>
</comment>
<proteinExistence type="inferred from homology"/>
<comment type="similarity">
    <text evidence="1">Belongs to the shaker potassium channel beta subunit family.</text>
</comment>
<dbReference type="InterPro" id="IPR047628">
    <property type="entry name" value="GAP_reductase"/>
</dbReference>
<dbReference type="InterPro" id="IPR023210">
    <property type="entry name" value="NADP_OxRdtase_dom"/>
</dbReference>
<keyword evidence="2" id="KW-0521">NADP</keyword>
<dbReference type="NCBIfam" id="NF007388">
    <property type="entry name" value="PRK09912.1"/>
    <property type="match status" value="1"/>
</dbReference>
<dbReference type="PANTHER" id="PTHR43150">
    <property type="entry name" value="HYPERKINETIC, ISOFORM M"/>
    <property type="match status" value="1"/>
</dbReference>
<name>A0ABN2RY61_9MICO</name>
<keyword evidence="7" id="KW-1185">Reference proteome</keyword>
<dbReference type="CDD" id="cd19150">
    <property type="entry name" value="AKR_AKR14A1"/>
    <property type="match status" value="1"/>
</dbReference>
<dbReference type="Pfam" id="PF00248">
    <property type="entry name" value="Aldo_ket_red"/>
    <property type="match status" value="1"/>
</dbReference>
<evidence type="ECO:0000313" key="7">
    <source>
        <dbReference type="Proteomes" id="UP001500013"/>
    </source>
</evidence>
<dbReference type="Gene3D" id="3.20.20.100">
    <property type="entry name" value="NADP-dependent oxidoreductase domain"/>
    <property type="match status" value="1"/>
</dbReference>
<accession>A0ABN2RY61</accession>
<dbReference type="SUPFAM" id="SSF51430">
    <property type="entry name" value="NAD(P)-linked oxidoreductase"/>
    <property type="match status" value="1"/>
</dbReference>
<reference evidence="6 7" key="1">
    <citation type="journal article" date="2019" name="Int. J. Syst. Evol. Microbiol.">
        <title>The Global Catalogue of Microorganisms (GCM) 10K type strain sequencing project: providing services to taxonomists for standard genome sequencing and annotation.</title>
        <authorList>
            <consortium name="The Broad Institute Genomics Platform"/>
            <consortium name="The Broad Institute Genome Sequencing Center for Infectious Disease"/>
            <person name="Wu L."/>
            <person name="Ma J."/>
        </authorList>
    </citation>
    <scope>NUCLEOTIDE SEQUENCE [LARGE SCALE GENOMIC DNA]</scope>
    <source>
        <strain evidence="6 7">JCM 15628</strain>
    </source>
</reference>
<evidence type="ECO:0000256" key="1">
    <source>
        <dbReference type="ARBA" id="ARBA00006515"/>
    </source>
</evidence>
<feature type="domain" description="NADP-dependent oxidoreductase" evidence="5">
    <location>
        <begin position="59"/>
        <end position="358"/>
    </location>
</feature>
<evidence type="ECO:0000256" key="4">
    <source>
        <dbReference type="SAM" id="MobiDB-lite"/>
    </source>
</evidence>
<evidence type="ECO:0000256" key="3">
    <source>
        <dbReference type="ARBA" id="ARBA00023002"/>
    </source>
</evidence>
<feature type="compositionally biased region" description="Low complexity" evidence="4">
    <location>
        <begin position="1"/>
        <end position="12"/>
    </location>
</feature>
<evidence type="ECO:0000256" key="2">
    <source>
        <dbReference type="ARBA" id="ARBA00022857"/>
    </source>
</evidence>
<evidence type="ECO:0000259" key="5">
    <source>
        <dbReference type="Pfam" id="PF00248"/>
    </source>
</evidence>
<dbReference type="EMBL" id="BAAAPU010000007">
    <property type="protein sequence ID" value="GAA1977049.1"/>
    <property type="molecule type" value="Genomic_DNA"/>
</dbReference>
<dbReference type="Proteomes" id="UP001500013">
    <property type="component" value="Unassembled WGS sequence"/>
</dbReference>